<name>L5K0R9_PTEAL</name>
<keyword evidence="2" id="KW-0677">Repeat</keyword>
<gene>
    <name evidence="4" type="ORF">PAL_GLEAN10024224</name>
</gene>
<evidence type="ECO:0000256" key="2">
    <source>
        <dbReference type="ARBA" id="ARBA00022737"/>
    </source>
</evidence>
<dbReference type="Gene3D" id="2.130.10.10">
    <property type="entry name" value="YVTN repeat-like/Quinoprotein amine dehydrogenase"/>
    <property type="match status" value="2"/>
</dbReference>
<dbReference type="SUPFAM" id="SSF50978">
    <property type="entry name" value="WD40 repeat-like"/>
    <property type="match status" value="1"/>
</dbReference>
<dbReference type="PANTHER" id="PTHR44324">
    <property type="entry name" value="WD40 REPEAT DOMAIN 95"/>
    <property type="match status" value="1"/>
</dbReference>
<dbReference type="STRING" id="9402.L5K0R9"/>
<dbReference type="EMBL" id="KB031072">
    <property type="protein sequence ID" value="ELK04093.1"/>
    <property type="molecule type" value="Genomic_DNA"/>
</dbReference>
<evidence type="ECO:0000256" key="1">
    <source>
        <dbReference type="ARBA" id="ARBA00014901"/>
    </source>
</evidence>
<organism evidence="4 5">
    <name type="scientific">Pteropus alecto</name>
    <name type="common">Black flying fox</name>
    <dbReference type="NCBI Taxonomy" id="9402"/>
    <lineage>
        <taxon>Eukaryota</taxon>
        <taxon>Metazoa</taxon>
        <taxon>Chordata</taxon>
        <taxon>Craniata</taxon>
        <taxon>Vertebrata</taxon>
        <taxon>Euteleostomi</taxon>
        <taxon>Mammalia</taxon>
        <taxon>Eutheria</taxon>
        <taxon>Laurasiatheria</taxon>
        <taxon>Chiroptera</taxon>
        <taxon>Yinpterochiroptera</taxon>
        <taxon>Pteropodoidea</taxon>
        <taxon>Pteropodidae</taxon>
        <taxon>Pteropodinae</taxon>
        <taxon>Pteropus</taxon>
    </lineage>
</organism>
<protein>
    <recommendedName>
        <fullName evidence="1">WD repeat-containing protein on Y chromosome</fullName>
    </recommendedName>
</protein>
<feature type="repeat" description="WD" evidence="3">
    <location>
        <begin position="52"/>
        <end position="93"/>
    </location>
</feature>
<dbReference type="Pfam" id="PF00400">
    <property type="entry name" value="WD40"/>
    <property type="match status" value="2"/>
</dbReference>
<dbReference type="SMART" id="SM00320">
    <property type="entry name" value="WD40"/>
    <property type="match status" value="4"/>
</dbReference>
<proteinExistence type="predicted"/>
<dbReference type="PROSITE" id="PS51257">
    <property type="entry name" value="PROKAR_LIPOPROTEIN"/>
    <property type="match status" value="1"/>
</dbReference>
<dbReference type="InterPro" id="IPR036322">
    <property type="entry name" value="WD40_repeat_dom_sf"/>
</dbReference>
<reference evidence="5" key="1">
    <citation type="journal article" date="2013" name="Science">
        <title>Comparative analysis of bat genomes provides insight into the evolution of flight and immunity.</title>
        <authorList>
            <person name="Zhang G."/>
            <person name="Cowled C."/>
            <person name="Shi Z."/>
            <person name="Huang Z."/>
            <person name="Bishop-Lilly K.A."/>
            <person name="Fang X."/>
            <person name="Wynne J.W."/>
            <person name="Xiong Z."/>
            <person name="Baker M.L."/>
            <person name="Zhao W."/>
            <person name="Tachedjian M."/>
            <person name="Zhu Y."/>
            <person name="Zhou P."/>
            <person name="Jiang X."/>
            <person name="Ng J."/>
            <person name="Yang L."/>
            <person name="Wu L."/>
            <person name="Xiao J."/>
            <person name="Feng Y."/>
            <person name="Chen Y."/>
            <person name="Sun X."/>
            <person name="Zhang Y."/>
            <person name="Marsh G.A."/>
            <person name="Crameri G."/>
            <person name="Broder C.C."/>
            <person name="Frey K.G."/>
            <person name="Wang L.F."/>
            <person name="Wang J."/>
        </authorList>
    </citation>
    <scope>NUCLEOTIDE SEQUENCE [LARGE SCALE GENOMIC DNA]</scope>
</reference>
<sequence length="613" mass="69301">MTDGDRLWEWGHSPMHEPQPCAPLQVVSGCMRGMVSVWEIVTGKRMMEFSVTGDQHVELTAMSLDESERCLLTGLRDGTIKMWNYSTGECLLTFPNPDKLEISGIVHMNKVFYVTGWSKRITHFMFHKTKPVLLCYHWQTFHREDVLSMAKYQNQFLGTSSYNGDIIFWNVNMFKPILKFNASESPLPLLPKRKPLSAGSVKPLSMSYGRRSFLQEAERRQGELQKEMLLKFNTSVEKIIFLKSRPRLPYTAALLSSCADGYIYAWSIHGNGGLLGKFSTDIKDNEDVVVGAMATDENDQILITGDCKGYIKVVAGQTISLAPPTLLITWKGHLDSVVDILYVDSFQLVISAGQDRDVKAWKLSGDAIGTFGLSVWKKLQDAEMLGDHEFKKGLKKEDDSTDGSQKAYKELQEERDFAEALVYQRREQVALMALLKGKENTEAEAWAKLQKISLMSPWAGERAPEEIENSWCKWESNGKQVSKILGSAYKPKERSRSPGLLWPTNVQYGWMKFQISPQIYQSLQFNELAPAYQPDFKVHKVLDQKGWLTNLVTHDSRKDVDPDRETMLDTMASMPTSTISPSSLFSTSASGSRFLTSVSTSPRLQSSLSFQRP</sequence>
<accession>L5K0R9</accession>
<dbReference type="InParanoid" id="L5K0R9"/>
<feature type="repeat" description="WD" evidence="3">
    <location>
        <begin position="330"/>
        <end position="364"/>
    </location>
</feature>
<evidence type="ECO:0000256" key="3">
    <source>
        <dbReference type="PROSITE-ProRule" id="PRU00221"/>
    </source>
</evidence>
<dbReference type="PANTHER" id="PTHR44324:SF6">
    <property type="entry name" value="EF-HAND CALCIUM BINDING DOMAIN 8"/>
    <property type="match status" value="1"/>
</dbReference>
<dbReference type="Proteomes" id="UP000010552">
    <property type="component" value="Unassembled WGS sequence"/>
</dbReference>
<keyword evidence="3" id="KW-0853">WD repeat</keyword>
<dbReference type="InterPro" id="IPR015943">
    <property type="entry name" value="WD40/YVTN_repeat-like_dom_sf"/>
</dbReference>
<keyword evidence="5" id="KW-1185">Reference proteome</keyword>
<dbReference type="InterPro" id="IPR001680">
    <property type="entry name" value="WD40_rpt"/>
</dbReference>
<evidence type="ECO:0000313" key="4">
    <source>
        <dbReference type="EMBL" id="ELK04093.1"/>
    </source>
</evidence>
<dbReference type="InterPro" id="IPR051242">
    <property type="entry name" value="WD-EF-hand_domain"/>
</dbReference>
<evidence type="ECO:0000313" key="5">
    <source>
        <dbReference type="Proteomes" id="UP000010552"/>
    </source>
</evidence>
<dbReference type="AlphaFoldDB" id="L5K0R9"/>
<dbReference type="PROSITE" id="PS50082">
    <property type="entry name" value="WD_REPEATS_2"/>
    <property type="match status" value="2"/>
</dbReference>